<reference evidence="1" key="1">
    <citation type="journal article" date="2020" name="Nature">
        <title>Giant virus diversity and host interactions through global metagenomics.</title>
        <authorList>
            <person name="Schulz F."/>
            <person name="Roux S."/>
            <person name="Paez-Espino D."/>
            <person name="Jungbluth S."/>
            <person name="Walsh D.A."/>
            <person name="Denef V.J."/>
            <person name="McMahon K.D."/>
            <person name="Konstantinidis K.T."/>
            <person name="Eloe-Fadrosh E.A."/>
            <person name="Kyrpides N.C."/>
            <person name="Woyke T."/>
        </authorList>
    </citation>
    <scope>NUCLEOTIDE SEQUENCE</scope>
    <source>
        <strain evidence="1">GVMAG-M-3300018080-19</strain>
    </source>
</reference>
<dbReference type="EMBL" id="MN739211">
    <property type="protein sequence ID" value="QHS93874.1"/>
    <property type="molecule type" value="Genomic_DNA"/>
</dbReference>
<organism evidence="1">
    <name type="scientific">viral metagenome</name>
    <dbReference type="NCBI Taxonomy" id="1070528"/>
    <lineage>
        <taxon>unclassified sequences</taxon>
        <taxon>metagenomes</taxon>
        <taxon>organismal metagenomes</taxon>
    </lineage>
</organism>
<evidence type="ECO:0000313" key="1">
    <source>
        <dbReference type="EMBL" id="QHS93874.1"/>
    </source>
</evidence>
<accession>A0A6C0BQG7</accession>
<name>A0A6C0BQG7_9ZZZZ</name>
<dbReference type="AlphaFoldDB" id="A0A6C0BQG7"/>
<protein>
    <submittedName>
        <fullName evidence="1">Uncharacterized protein</fullName>
    </submittedName>
</protein>
<proteinExistence type="predicted"/>
<sequence>MISRNFGRTWTDTKTNPRLIVVIAPGAGTVYNNRAYKRLARTYEIKIIDAKSRSAGFDYPGGWRDNKSLDLKSSDRKGLLGLANTVGTYLINHPPAVVICGSRGSQVTIGLVWKHYWRGPTICINAGPLTSHTIIPKGVYPILVTMENDYFDTQERTQDKFAPLSQVDGKNVYRFDDGHMPNLSRPSNFLLNVVDLALKKHSMPSSTDYKVTTLHGVVPRTKTKKRKRPPTPTYTVHSRHKATWLREHNSSERKNFTAKVKNGTKLVVLDHDVDEKGYEMVLVTTPDHKTMGWIYAMNIKELS</sequence>